<organism evidence="6 7">
    <name type="scientific">Zea mays</name>
    <name type="common">Maize</name>
    <dbReference type="NCBI Taxonomy" id="4577"/>
    <lineage>
        <taxon>Eukaryota</taxon>
        <taxon>Viridiplantae</taxon>
        <taxon>Streptophyta</taxon>
        <taxon>Embryophyta</taxon>
        <taxon>Tracheophyta</taxon>
        <taxon>Spermatophyta</taxon>
        <taxon>Magnoliopsida</taxon>
        <taxon>Liliopsida</taxon>
        <taxon>Poales</taxon>
        <taxon>Poaceae</taxon>
        <taxon>PACMAD clade</taxon>
        <taxon>Panicoideae</taxon>
        <taxon>Andropogonodae</taxon>
        <taxon>Andropogoneae</taxon>
        <taxon>Tripsacinae</taxon>
        <taxon>Zea</taxon>
    </lineage>
</organism>
<evidence type="ECO:0000256" key="3">
    <source>
        <dbReference type="ARBA" id="ARBA00022771"/>
    </source>
</evidence>
<keyword evidence="2" id="KW-0479">Metal-binding</keyword>
<name>A0A804NXX3_MAIZE</name>
<gene>
    <name evidence="6" type="primary">LOC100274562</name>
</gene>
<reference evidence="6" key="2">
    <citation type="submission" date="2019-07" db="EMBL/GenBank/DDBJ databases">
        <authorList>
            <person name="Seetharam A."/>
            <person name="Woodhouse M."/>
            <person name="Cannon E."/>
        </authorList>
    </citation>
    <scope>NUCLEOTIDE SEQUENCE [LARGE SCALE GENOMIC DNA]</scope>
    <source>
        <strain evidence="6">cv. B73</strain>
    </source>
</reference>
<sequence>MELAEAPAPVPDEDGLDERGVALHLPRLLAGVVSGALTGIFALGLPTAAASCGELDWGRSPELSSPLRSLRLLALTGARRTGWARTAEHRPWLISLSSFFVPGLCKSNLLLQDMHHIAGSISYFGQDDLYDIFGDISSEGLSQESLKKLPHHVVSDHQTRDLLGEILCCPICLQVRSEQARSYHYRVTVKETFCHNACI</sequence>
<comment type="subcellular location">
    <subcellularLocation>
        <location evidence="1">Membrane</location>
    </subcellularLocation>
</comment>
<evidence type="ECO:0000256" key="4">
    <source>
        <dbReference type="ARBA" id="ARBA00022833"/>
    </source>
</evidence>
<dbReference type="PANTHER" id="PTHR46151:SF18">
    <property type="entry name" value="NEP1-INTERACTING PROTEIN-LIKE 2"/>
    <property type="match status" value="1"/>
</dbReference>
<keyword evidence="4" id="KW-0862">Zinc</keyword>
<accession>A0A804NXX3</accession>
<dbReference type="GO" id="GO:0008270">
    <property type="term" value="F:zinc ion binding"/>
    <property type="evidence" value="ECO:0007669"/>
    <property type="project" value="UniProtKB-KW"/>
</dbReference>
<dbReference type="OrthoDB" id="9984778at2759"/>
<evidence type="ECO:0000256" key="5">
    <source>
        <dbReference type="ARBA" id="ARBA00023136"/>
    </source>
</evidence>
<reference evidence="6" key="3">
    <citation type="submission" date="2021-05" db="UniProtKB">
        <authorList>
            <consortium name="EnsemblPlants"/>
        </authorList>
    </citation>
    <scope>IDENTIFICATION</scope>
    <source>
        <strain evidence="6">cv. B73</strain>
    </source>
</reference>
<keyword evidence="3" id="KW-0863">Zinc-finger</keyword>
<protein>
    <submittedName>
        <fullName evidence="6">Uncharacterized protein</fullName>
    </submittedName>
</protein>
<keyword evidence="7" id="KW-1185">Reference proteome</keyword>
<reference evidence="7" key="1">
    <citation type="journal article" date="2009" name="Science">
        <title>The B73 maize genome: complexity, diversity, and dynamics.</title>
        <authorList>
            <person name="Schnable P.S."/>
            <person name="Ware D."/>
            <person name="Fulton R.S."/>
            <person name="Stein J.C."/>
            <person name="Wei F."/>
            <person name="Pasternak S."/>
            <person name="Liang C."/>
            <person name="Zhang J."/>
            <person name="Fulton L."/>
            <person name="Graves T.A."/>
            <person name="Minx P."/>
            <person name="Reily A.D."/>
            <person name="Courtney L."/>
            <person name="Kruchowski S.S."/>
            <person name="Tomlinson C."/>
            <person name="Strong C."/>
            <person name="Delehaunty K."/>
            <person name="Fronick C."/>
            <person name="Courtney B."/>
            <person name="Rock S.M."/>
            <person name="Belter E."/>
            <person name="Du F."/>
            <person name="Kim K."/>
            <person name="Abbott R.M."/>
            <person name="Cotton M."/>
            <person name="Levy A."/>
            <person name="Marchetto P."/>
            <person name="Ochoa K."/>
            <person name="Jackson S.M."/>
            <person name="Gillam B."/>
            <person name="Chen W."/>
            <person name="Yan L."/>
            <person name="Higginbotham J."/>
            <person name="Cardenas M."/>
            <person name="Waligorski J."/>
            <person name="Applebaum E."/>
            <person name="Phelps L."/>
            <person name="Falcone J."/>
            <person name="Kanchi K."/>
            <person name="Thane T."/>
            <person name="Scimone A."/>
            <person name="Thane N."/>
            <person name="Henke J."/>
            <person name="Wang T."/>
            <person name="Ruppert J."/>
            <person name="Shah N."/>
            <person name="Rotter K."/>
            <person name="Hodges J."/>
            <person name="Ingenthron E."/>
            <person name="Cordes M."/>
            <person name="Kohlberg S."/>
            <person name="Sgro J."/>
            <person name="Delgado B."/>
            <person name="Mead K."/>
            <person name="Chinwalla A."/>
            <person name="Leonard S."/>
            <person name="Crouse K."/>
            <person name="Collura K."/>
            <person name="Kudrna D."/>
            <person name="Currie J."/>
            <person name="He R."/>
            <person name="Angelova A."/>
            <person name="Rajasekar S."/>
            <person name="Mueller T."/>
            <person name="Lomeli R."/>
            <person name="Scara G."/>
            <person name="Ko A."/>
            <person name="Delaney K."/>
            <person name="Wissotski M."/>
            <person name="Lopez G."/>
            <person name="Campos D."/>
            <person name="Braidotti M."/>
            <person name="Ashley E."/>
            <person name="Golser W."/>
            <person name="Kim H."/>
            <person name="Lee S."/>
            <person name="Lin J."/>
            <person name="Dujmic Z."/>
            <person name="Kim W."/>
            <person name="Talag J."/>
            <person name="Zuccolo A."/>
            <person name="Fan C."/>
            <person name="Sebastian A."/>
            <person name="Kramer M."/>
            <person name="Spiegel L."/>
            <person name="Nascimento L."/>
            <person name="Zutavern T."/>
            <person name="Miller B."/>
            <person name="Ambroise C."/>
            <person name="Muller S."/>
            <person name="Spooner W."/>
            <person name="Narechania A."/>
            <person name="Ren L."/>
            <person name="Wei S."/>
            <person name="Kumari S."/>
            <person name="Faga B."/>
            <person name="Levy M.J."/>
            <person name="McMahan L."/>
            <person name="Van Buren P."/>
            <person name="Vaughn M.W."/>
            <person name="Ying K."/>
            <person name="Yeh C.-T."/>
            <person name="Emrich S.J."/>
            <person name="Jia Y."/>
            <person name="Kalyanaraman A."/>
            <person name="Hsia A.-P."/>
            <person name="Barbazuk W.B."/>
            <person name="Baucom R.S."/>
            <person name="Brutnell T.P."/>
            <person name="Carpita N.C."/>
            <person name="Chaparro C."/>
            <person name="Chia J.-M."/>
            <person name="Deragon J.-M."/>
            <person name="Estill J.C."/>
            <person name="Fu Y."/>
            <person name="Jeddeloh J.A."/>
            <person name="Han Y."/>
            <person name="Lee H."/>
            <person name="Li P."/>
            <person name="Lisch D.R."/>
            <person name="Liu S."/>
            <person name="Liu Z."/>
            <person name="Nagel D.H."/>
            <person name="McCann M.C."/>
            <person name="SanMiguel P."/>
            <person name="Myers A.M."/>
            <person name="Nettleton D."/>
            <person name="Nguyen J."/>
            <person name="Penning B.W."/>
            <person name="Ponnala L."/>
            <person name="Schneider K.L."/>
            <person name="Schwartz D.C."/>
            <person name="Sharma A."/>
            <person name="Soderlund C."/>
            <person name="Springer N.M."/>
            <person name="Sun Q."/>
            <person name="Wang H."/>
            <person name="Waterman M."/>
            <person name="Westerman R."/>
            <person name="Wolfgruber T.K."/>
            <person name="Yang L."/>
            <person name="Yu Y."/>
            <person name="Zhang L."/>
            <person name="Zhou S."/>
            <person name="Zhu Q."/>
            <person name="Bennetzen J.L."/>
            <person name="Dawe R.K."/>
            <person name="Jiang J."/>
            <person name="Jiang N."/>
            <person name="Presting G.G."/>
            <person name="Wessler S.R."/>
            <person name="Aluru S."/>
            <person name="Martienssen R.A."/>
            <person name="Clifton S.W."/>
            <person name="McCombie W.R."/>
            <person name="Wing R.A."/>
            <person name="Wilson R.K."/>
        </authorList>
    </citation>
    <scope>NUCLEOTIDE SEQUENCE [LARGE SCALE GENOMIC DNA]</scope>
    <source>
        <strain evidence="7">cv. B73</strain>
    </source>
</reference>
<dbReference type="Gramene" id="Zm00001eb194620_T005">
    <property type="protein sequence ID" value="Zm00001eb194620_P005"/>
    <property type="gene ID" value="Zm00001eb194620"/>
</dbReference>
<proteinExistence type="predicted"/>
<dbReference type="EnsemblPlants" id="Zm00001eb194620_T005">
    <property type="protein sequence ID" value="Zm00001eb194620_P005"/>
    <property type="gene ID" value="Zm00001eb194620"/>
</dbReference>
<evidence type="ECO:0000256" key="2">
    <source>
        <dbReference type="ARBA" id="ARBA00022723"/>
    </source>
</evidence>
<evidence type="ECO:0000256" key="1">
    <source>
        <dbReference type="ARBA" id="ARBA00004370"/>
    </source>
</evidence>
<keyword evidence="5" id="KW-0472">Membrane</keyword>
<dbReference type="AlphaFoldDB" id="A0A804NXX3"/>
<evidence type="ECO:0000313" key="6">
    <source>
        <dbReference type="EnsemblPlants" id="Zm00001eb194620_P005"/>
    </source>
</evidence>
<dbReference type="PANTHER" id="PTHR46151">
    <property type="entry name" value="NEP1-INTERACTING PROTEIN-LIKE 2"/>
    <property type="match status" value="1"/>
</dbReference>
<dbReference type="Proteomes" id="UP000007305">
    <property type="component" value="Chromosome 4"/>
</dbReference>
<evidence type="ECO:0000313" key="7">
    <source>
        <dbReference type="Proteomes" id="UP000007305"/>
    </source>
</evidence>
<dbReference type="GO" id="GO:0016020">
    <property type="term" value="C:membrane"/>
    <property type="evidence" value="ECO:0007669"/>
    <property type="project" value="UniProtKB-SubCell"/>
</dbReference>